<dbReference type="Pfam" id="PF22725">
    <property type="entry name" value="GFO_IDH_MocA_C3"/>
    <property type="match status" value="1"/>
</dbReference>
<dbReference type="SUPFAM" id="SSF51735">
    <property type="entry name" value="NAD(P)-binding Rossmann-fold domains"/>
    <property type="match status" value="1"/>
</dbReference>
<dbReference type="SUPFAM" id="SSF55347">
    <property type="entry name" value="Glyceraldehyde-3-phosphate dehydrogenase-like, C-terminal domain"/>
    <property type="match status" value="1"/>
</dbReference>
<proteinExistence type="predicted"/>
<feature type="domain" description="GFO/IDH/MocA-like oxidoreductase" evidence="3">
    <location>
        <begin position="146"/>
        <end position="290"/>
    </location>
</feature>
<evidence type="ECO:0000256" key="1">
    <source>
        <dbReference type="ARBA" id="ARBA00023002"/>
    </source>
</evidence>
<protein>
    <submittedName>
        <fullName evidence="4">Gfo/Idh/MocA family oxidoreductase</fullName>
    </submittedName>
</protein>
<dbReference type="Pfam" id="PF01408">
    <property type="entry name" value="GFO_IDH_MocA"/>
    <property type="match status" value="1"/>
</dbReference>
<feature type="domain" description="Gfo/Idh/MocA-like oxidoreductase N-terminal" evidence="2">
    <location>
        <begin position="11"/>
        <end position="137"/>
    </location>
</feature>
<sequence>MPNGGLPVKKLNVALIGTGFMGKAHSIATAVVPILFGAPIEIERKVVVDIDEELAQNAARQYGFMEYATDWREVVSRPDIDIVDICTPNSTHAEIAIAAARAGKHIMCEKPMSMTVAEAEAMLAAAEETGVVTMVSYNYRHTPALQMAKKLIEEGRIGDILTFRGYYLQDWGADPEKPLSWRFNKALAGSGTLGDIGTHVIDAARLLVGEFASVNAIVKTFIPERPLPAGRFFGPSGAASTEKGKVDVDDTALTMIKFSNGAHGTIEVTRNSWGHHNQLGFEIHGSKGSIAFDYQRLNELRVAFANDPADAFGFRTIYSGPNQPFGDKLWPVAGMGQGYIDIKSIEWYNFLKAIADKTSASPDFKDGVQIERIAEAILLSGQSGAWENIEQTGAGPREKAA</sequence>
<dbReference type="GO" id="GO:0000166">
    <property type="term" value="F:nucleotide binding"/>
    <property type="evidence" value="ECO:0007669"/>
    <property type="project" value="InterPro"/>
</dbReference>
<dbReference type="InterPro" id="IPR055170">
    <property type="entry name" value="GFO_IDH_MocA-like_dom"/>
</dbReference>
<dbReference type="PANTHER" id="PTHR43818">
    <property type="entry name" value="BCDNA.GH03377"/>
    <property type="match status" value="1"/>
</dbReference>
<dbReference type="InterPro" id="IPR000683">
    <property type="entry name" value="Gfo/Idh/MocA-like_OxRdtase_N"/>
</dbReference>
<dbReference type="Proteomes" id="UP000298649">
    <property type="component" value="Plasmid pAtCFBP7129b"/>
</dbReference>
<evidence type="ECO:0000313" key="4">
    <source>
        <dbReference type="EMBL" id="QCL98326.1"/>
    </source>
</evidence>
<dbReference type="GO" id="GO:0016491">
    <property type="term" value="F:oxidoreductase activity"/>
    <property type="evidence" value="ECO:0007669"/>
    <property type="project" value="UniProtKB-KW"/>
</dbReference>
<dbReference type="InterPro" id="IPR036291">
    <property type="entry name" value="NAD(P)-bd_dom_sf"/>
</dbReference>
<evidence type="ECO:0000313" key="5">
    <source>
        <dbReference type="Proteomes" id="UP000298649"/>
    </source>
</evidence>
<dbReference type="InterPro" id="IPR050463">
    <property type="entry name" value="Gfo/Idh/MocA_oxidrdct_glycsds"/>
</dbReference>
<reference evidence="4 5" key="1">
    <citation type="submission" date="2019-04" db="EMBL/GenBank/DDBJ databases">
        <title>Complete genome sequence of Agrobacterium tumefaciens CFBP7129.</title>
        <authorList>
            <person name="Haryono M."/>
            <person name="Lin Y.-C."/>
            <person name="Lai E.-M."/>
            <person name="Kuo C.-H."/>
        </authorList>
    </citation>
    <scope>NUCLEOTIDE SEQUENCE [LARGE SCALE GENOMIC DNA]</scope>
    <source>
        <strain evidence="4 5">CFBP7129</strain>
        <plasmid evidence="5">patcfbp7129b</plasmid>
    </source>
</reference>
<keyword evidence="1" id="KW-0560">Oxidoreductase</keyword>
<dbReference type="Gene3D" id="3.40.50.720">
    <property type="entry name" value="NAD(P)-binding Rossmann-like Domain"/>
    <property type="match status" value="1"/>
</dbReference>
<dbReference type="AlphaFoldDB" id="A0A4D7YW96"/>
<dbReference type="PANTHER" id="PTHR43818:SF11">
    <property type="entry name" value="BCDNA.GH03377"/>
    <property type="match status" value="1"/>
</dbReference>
<evidence type="ECO:0000259" key="2">
    <source>
        <dbReference type="Pfam" id="PF01408"/>
    </source>
</evidence>
<dbReference type="EMBL" id="CP039925">
    <property type="protein sequence ID" value="QCL98326.1"/>
    <property type="molecule type" value="Genomic_DNA"/>
</dbReference>
<geneLocation type="plasmid" evidence="5">
    <name>patcfbp7129b</name>
</geneLocation>
<organism evidence="4 5">
    <name type="scientific">Agrobacterium tumefaciens</name>
    <dbReference type="NCBI Taxonomy" id="358"/>
    <lineage>
        <taxon>Bacteria</taxon>
        <taxon>Pseudomonadati</taxon>
        <taxon>Pseudomonadota</taxon>
        <taxon>Alphaproteobacteria</taxon>
        <taxon>Hyphomicrobiales</taxon>
        <taxon>Rhizobiaceae</taxon>
        <taxon>Rhizobium/Agrobacterium group</taxon>
        <taxon>Agrobacterium</taxon>
        <taxon>Agrobacterium tumefaciens complex</taxon>
    </lineage>
</organism>
<gene>
    <name evidence="4" type="ORF">CFBP7129_28295</name>
</gene>
<keyword evidence="4" id="KW-0614">Plasmid</keyword>
<accession>A0A4D7YW96</accession>
<name>A0A4D7YW96_AGRTU</name>
<evidence type="ECO:0000259" key="3">
    <source>
        <dbReference type="Pfam" id="PF22725"/>
    </source>
</evidence>
<dbReference type="Gene3D" id="3.30.360.10">
    <property type="entry name" value="Dihydrodipicolinate Reductase, domain 2"/>
    <property type="match status" value="1"/>
</dbReference>